<evidence type="ECO:0000256" key="1">
    <source>
        <dbReference type="SAM" id="MobiDB-lite"/>
    </source>
</evidence>
<feature type="region of interest" description="Disordered" evidence="1">
    <location>
        <begin position="62"/>
        <end position="89"/>
    </location>
</feature>
<dbReference type="Proteomes" id="UP000799436">
    <property type="component" value="Unassembled WGS sequence"/>
</dbReference>
<gene>
    <name evidence="3" type="ORF">EJ03DRAFT_327341</name>
</gene>
<accession>A0A6G1L981</accession>
<evidence type="ECO:0000313" key="3">
    <source>
        <dbReference type="EMBL" id="KAF2769493.1"/>
    </source>
</evidence>
<evidence type="ECO:0000313" key="4">
    <source>
        <dbReference type="Proteomes" id="UP000799436"/>
    </source>
</evidence>
<feature type="compositionally biased region" description="Basic and acidic residues" evidence="1">
    <location>
        <begin position="62"/>
        <end position="80"/>
    </location>
</feature>
<feature type="signal peptide" evidence="2">
    <location>
        <begin position="1"/>
        <end position="44"/>
    </location>
</feature>
<proteinExistence type="predicted"/>
<feature type="chain" id="PRO_5026136306" description="Secreted protein" evidence="2">
    <location>
        <begin position="45"/>
        <end position="89"/>
    </location>
</feature>
<evidence type="ECO:0008006" key="5">
    <source>
        <dbReference type="Google" id="ProtNLM"/>
    </source>
</evidence>
<evidence type="ECO:0000256" key="2">
    <source>
        <dbReference type="SAM" id="SignalP"/>
    </source>
</evidence>
<reference evidence="3" key="1">
    <citation type="journal article" date="2020" name="Stud. Mycol.">
        <title>101 Dothideomycetes genomes: a test case for predicting lifestyles and emergence of pathogens.</title>
        <authorList>
            <person name="Haridas S."/>
            <person name="Albert R."/>
            <person name="Binder M."/>
            <person name="Bloem J."/>
            <person name="Labutti K."/>
            <person name="Salamov A."/>
            <person name="Andreopoulos B."/>
            <person name="Baker S."/>
            <person name="Barry K."/>
            <person name="Bills G."/>
            <person name="Bluhm B."/>
            <person name="Cannon C."/>
            <person name="Castanera R."/>
            <person name="Culley D."/>
            <person name="Daum C."/>
            <person name="Ezra D."/>
            <person name="Gonzalez J."/>
            <person name="Henrissat B."/>
            <person name="Kuo A."/>
            <person name="Liang C."/>
            <person name="Lipzen A."/>
            <person name="Lutzoni F."/>
            <person name="Magnuson J."/>
            <person name="Mondo S."/>
            <person name="Nolan M."/>
            <person name="Ohm R."/>
            <person name="Pangilinan J."/>
            <person name="Park H.-J."/>
            <person name="Ramirez L."/>
            <person name="Alfaro M."/>
            <person name="Sun H."/>
            <person name="Tritt A."/>
            <person name="Yoshinaga Y."/>
            <person name="Zwiers L.-H."/>
            <person name="Turgeon B."/>
            <person name="Goodwin S."/>
            <person name="Spatafora J."/>
            <person name="Crous P."/>
            <person name="Grigoriev I."/>
        </authorList>
    </citation>
    <scope>NUCLEOTIDE SEQUENCE</scope>
    <source>
        <strain evidence="3">CBS 116005</strain>
    </source>
</reference>
<name>A0A6G1L981_9PEZI</name>
<keyword evidence="2" id="KW-0732">Signal</keyword>
<organism evidence="3 4">
    <name type="scientific">Teratosphaeria nubilosa</name>
    <dbReference type="NCBI Taxonomy" id="161662"/>
    <lineage>
        <taxon>Eukaryota</taxon>
        <taxon>Fungi</taxon>
        <taxon>Dikarya</taxon>
        <taxon>Ascomycota</taxon>
        <taxon>Pezizomycotina</taxon>
        <taxon>Dothideomycetes</taxon>
        <taxon>Dothideomycetidae</taxon>
        <taxon>Mycosphaerellales</taxon>
        <taxon>Teratosphaeriaceae</taxon>
        <taxon>Teratosphaeria</taxon>
    </lineage>
</organism>
<keyword evidence="4" id="KW-1185">Reference proteome</keyword>
<dbReference type="EMBL" id="ML995833">
    <property type="protein sequence ID" value="KAF2769493.1"/>
    <property type="molecule type" value="Genomic_DNA"/>
</dbReference>
<protein>
    <recommendedName>
        <fullName evidence="5">Secreted protein</fullName>
    </recommendedName>
</protein>
<dbReference type="AlphaFoldDB" id="A0A6G1L981"/>
<sequence>MPFSRSSPPLVLPLTFLIPPPPAPLALVGALVLVLVLLPSPTDEEPIEFALVVVAADEDILNSHESTDRTANKKKIDQEKPTPQSRTCY</sequence>